<proteinExistence type="inferred from homology"/>
<evidence type="ECO:0000256" key="3">
    <source>
        <dbReference type="ARBA" id="ARBA00023225"/>
    </source>
</evidence>
<dbReference type="InterPro" id="IPR006135">
    <property type="entry name" value="T3SS_substrate_exporter"/>
</dbReference>
<dbReference type="RefSeq" id="WP_045106976.1">
    <property type="nucleotide sequence ID" value="NZ_LN681225.1"/>
</dbReference>
<dbReference type="STRING" id="449.LHA_2874"/>
<evidence type="ECO:0000256" key="4">
    <source>
        <dbReference type="ARBA" id="ARBA00025078"/>
    </source>
</evidence>
<name>A0A0A8USZ1_LEGHA</name>
<dbReference type="Gene3D" id="3.40.1690.10">
    <property type="entry name" value="secretion proteins EscU"/>
    <property type="match status" value="1"/>
</dbReference>
<dbReference type="SUPFAM" id="SSF160544">
    <property type="entry name" value="EscU C-terminal domain-like"/>
    <property type="match status" value="1"/>
</dbReference>
<evidence type="ECO:0000313" key="5">
    <source>
        <dbReference type="EMBL" id="CEK11868.1"/>
    </source>
</evidence>
<dbReference type="Pfam" id="PF01312">
    <property type="entry name" value="Bac_export_2"/>
    <property type="match status" value="1"/>
</dbReference>
<evidence type="ECO:0000256" key="2">
    <source>
        <dbReference type="ARBA" id="ARBA00021622"/>
    </source>
</evidence>
<dbReference type="OrthoDB" id="5244399at2"/>
<dbReference type="AlphaFoldDB" id="A0A0A8USZ1"/>
<keyword evidence="3" id="KW-0653">Protein transport</keyword>
<keyword evidence="3" id="KW-0813">Transport</keyword>
<accession>A0A0A8USZ1</accession>
<dbReference type="InterPro" id="IPR029025">
    <property type="entry name" value="T3SS_substrate_exporter_C"/>
</dbReference>
<dbReference type="PANTHER" id="PTHR30531:SF12">
    <property type="entry name" value="FLAGELLAR BIOSYNTHETIC PROTEIN FLHB"/>
    <property type="match status" value="1"/>
</dbReference>
<dbReference type="Proteomes" id="UP000032803">
    <property type="component" value="Chromosome I"/>
</dbReference>
<sequence length="90" mass="10084">MKKDKTKAVALHYDGKSAPKVTAKGEGFIAEQIIKIAKEHGIPLQQDTKLTELLAQVELNKEIPRSLYVAVAQLLAFLCYINEKTPQDYQ</sequence>
<gene>
    <name evidence="5" type="ORF">LHA_2874</name>
</gene>
<organism evidence="5 6">
    <name type="scientific">Legionella hackeliae</name>
    <dbReference type="NCBI Taxonomy" id="449"/>
    <lineage>
        <taxon>Bacteria</taxon>
        <taxon>Pseudomonadati</taxon>
        <taxon>Pseudomonadota</taxon>
        <taxon>Gammaproteobacteria</taxon>
        <taxon>Legionellales</taxon>
        <taxon>Legionellaceae</taxon>
        <taxon>Legionella</taxon>
    </lineage>
</organism>
<dbReference type="PANTHER" id="PTHR30531">
    <property type="entry name" value="FLAGELLAR BIOSYNTHETIC PROTEIN FLHB"/>
    <property type="match status" value="1"/>
</dbReference>
<protein>
    <recommendedName>
        <fullName evidence="2">Flagellar biosynthetic protein FlhB</fullName>
    </recommendedName>
</protein>
<reference evidence="6" key="1">
    <citation type="submission" date="2014-09" db="EMBL/GenBank/DDBJ databases">
        <authorList>
            <person name="Gomez-Valero L."/>
        </authorList>
    </citation>
    <scope>NUCLEOTIDE SEQUENCE [LARGE SCALE GENOMIC DNA]</scope>
    <source>
        <strain evidence="6">ATCC35250</strain>
    </source>
</reference>
<dbReference type="PATRIC" id="fig|449.7.peg.1412"/>
<keyword evidence="3" id="KW-1006">Bacterial flagellum protein export</keyword>
<comment type="similarity">
    <text evidence="1">Belongs to the type III secretion exporter family.</text>
</comment>
<dbReference type="HOGENOM" id="CLU_041013_4_0_6"/>
<evidence type="ECO:0000313" key="6">
    <source>
        <dbReference type="Proteomes" id="UP000032803"/>
    </source>
</evidence>
<dbReference type="GO" id="GO:0009306">
    <property type="term" value="P:protein secretion"/>
    <property type="evidence" value="ECO:0007669"/>
    <property type="project" value="InterPro"/>
</dbReference>
<comment type="function">
    <text evidence="4">Required for formation of the rod structure in the basal body of the flagellar apparatus. Together with FliI and FliH, may constitute the export apparatus of flagellin.</text>
</comment>
<dbReference type="KEGG" id="lha:LHA_2874"/>
<keyword evidence="6" id="KW-1185">Reference proteome</keyword>
<dbReference type="GO" id="GO:0005886">
    <property type="term" value="C:plasma membrane"/>
    <property type="evidence" value="ECO:0007669"/>
    <property type="project" value="TreeGrafter"/>
</dbReference>
<dbReference type="EMBL" id="LN681225">
    <property type="protein sequence ID" value="CEK11868.1"/>
    <property type="molecule type" value="Genomic_DNA"/>
</dbReference>
<evidence type="ECO:0000256" key="1">
    <source>
        <dbReference type="ARBA" id="ARBA00010690"/>
    </source>
</evidence>